<evidence type="ECO:0000313" key="3">
    <source>
        <dbReference type="Proteomes" id="UP001356427"/>
    </source>
</evidence>
<dbReference type="Proteomes" id="UP001356427">
    <property type="component" value="Unassembled WGS sequence"/>
</dbReference>
<feature type="non-terminal residue" evidence="2">
    <location>
        <position position="102"/>
    </location>
</feature>
<reference evidence="2 3" key="1">
    <citation type="submission" date="2021-04" db="EMBL/GenBank/DDBJ databases">
        <authorList>
            <person name="De Guttry C."/>
            <person name="Zahm M."/>
            <person name="Klopp C."/>
            <person name="Cabau C."/>
            <person name="Louis A."/>
            <person name="Berthelot C."/>
            <person name="Parey E."/>
            <person name="Roest Crollius H."/>
            <person name="Montfort J."/>
            <person name="Robinson-Rechavi M."/>
            <person name="Bucao C."/>
            <person name="Bouchez O."/>
            <person name="Gislard M."/>
            <person name="Lluch J."/>
            <person name="Milhes M."/>
            <person name="Lampietro C."/>
            <person name="Lopez Roques C."/>
            <person name="Donnadieu C."/>
            <person name="Braasch I."/>
            <person name="Desvignes T."/>
            <person name="Postlethwait J."/>
            <person name="Bobe J."/>
            <person name="Wedekind C."/>
            <person name="Guiguen Y."/>
        </authorList>
    </citation>
    <scope>NUCLEOTIDE SEQUENCE [LARGE SCALE GENOMIC DNA]</scope>
    <source>
        <strain evidence="2">Cs_M1</strain>
        <tissue evidence="2">Blood</tissue>
    </source>
</reference>
<evidence type="ECO:0000313" key="2">
    <source>
        <dbReference type="EMBL" id="KAK6318232.1"/>
    </source>
</evidence>
<evidence type="ECO:0008006" key="4">
    <source>
        <dbReference type="Google" id="ProtNLM"/>
    </source>
</evidence>
<gene>
    <name evidence="2" type="ORF">J4Q44_G00115230</name>
</gene>
<dbReference type="EMBL" id="JAGTTL010000009">
    <property type="protein sequence ID" value="KAK6318232.1"/>
    <property type="molecule type" value="Genomic_DNA"/>
</dbReference>
<evidence type="ECO:0000256" key="1">
    <source>
        <dbReference type="SAM" id="SignalP"/>
    </source>
</evidence>
<comment type="caution">
    <text evidence="2">The sequence shown here is derived from an EMBL/GenBank/DDBJ whole genome shotgun (WGS) entry which is preliminary data.</text>
</comment>
<feature type="signal peptide" evidence="1">
    <location>
        <begin position="1"/>
        <end position="20"/>
    </location>
</feature>
<accession>A0AAN8R936</accession>
<dbReference type="AlphaFoldDB" id="A0AAN8R936"/>
<keyword evidence="1" id="KW-0732">Signal</keyword>
<sequence length="102" mass="11580">MGVCSSLFLFRVGAYQLLEGWLVQVTLQGELAQGLPWGLVSLHLYWVPLDRVVVSNWTACHQRRTRQPLKILQRKRKCITTNISPPSGCLNILARSIKLHLS</sequence>
<proteinExistence type="predicted"/>
<protein>
    <recommendedName>
        <fullName evidence="4">Secreted protein</fullName>
    </recommendedName>
</protein>
<name>A0AAN8R936_9TELE</name>
<organism evidence="2 3">
    <name type="scientific">Coregonus suidteri</name>
    <dbReference type="NCBI Taxonomy" id="861788"/>
    <lineage>
        <taxon>Eukaryota</taxon>
        <taxon>Metazoa</taxon>
        <taxon>Chordata</taxon>
        <taxon>Craniata</taxon>
        <taxon>Vertebrata</taxon>
        <taxon>Euteleostomi</taxon>
        <taxon>Actinopterygii</taxon>
        <taxon>Neopterygii</taxon>
        <taxon>Teleostei</taxon>
        <taxon>Protacanthopterygii</taxon>
        <taxon>Salmoniformes</taxon>
        <taxon>Salmonidae</taxon>
        <taxon>Coregoninae</taxon>
        <taxon>Coregonus</taxon>
    </lineage>
</organism>
<feature type="chain" id="PRO_5042889522" description="Secreted protein" evidence="1">
    <location>
        <begin position="21"/>
        <end position="102"/>
    </location>
</feature>
<keyword evidence="3" id="KW-1185">Reference proteome</keyword>